<feature type="region of interest" description="Disordered" evidence="1">
    <location>
        <begin position="27"/>
        <end position="75"/>
    </location>
</feature>
<gene>
    <name evidence="3" type="ORF">BRADI_3g05296v3</name>
</gene>
<dbReference type="EMBL" id="CM000882">
    <property type="protein sequence ID" value="KQJ93551.1"/>
    <property type="molecule type" value="Genomic_DNA"/>
</dbReference>
<feature type="chain" id="PRO_5035999511" evidence="2">
    <location>
        <begin position="28"/>
        <end position="75"/>
    </location>
</feature>
<evidence type="ECO:0000256" key="1">
    <source>
        <dbReference type="SAM" id="MobiDB-lite"/>
    </source>
</evidence>
<dbReference type="Proteomes" id="UP000008810">
    <property type="component" value="Chromosome 3"/>
</dbReference>
<evidence type="ECO:0000313" key="3">
    <source>
        <dbReference type="EMBL" id="KQJ93551.1"/>
    </source>
</evidence>
<keyword evidence="5" id="KW-1185">Reference proteome</keyword>
<protein>
    <submittedName>
        <fullName evidence="3 4">Uncharacterized protein</fullName>
    </submittedName>
</protein>
<evidence type="ECO:0000313" key="4">
    <source>
        <dbReference type="EnsemblPlants" id="KQJ93551"/>
    </source>
</evidence>
<dbReference type="EnsemblPlants" id="KQJ93551">
    <property type="protein sequence ID" value="KQJ93551"/>
    <property type="gene ID" value="BRADI_3g05296v3"/>
</dbReference>
<accession>A0A0Q3F253</accession>
<keyword evidence="2" id="KW-0732">Signal</keyword>
<organism evidence="3">
    <name type="scientific">Brachypodium distachyon</name>
    <name type="common">Purple false brome</name>
    <name type="synonym">Trachynia distachya</name>
    <dbReference type="NCBI Taxonomy" id="15368"/>
    <lineage>
        <taxon>Eukaryota</taxon>
        <taxon>Viridiplantae</taxon>
        <taxon>Streptophyta</taxon>
        <taxon>Embryophyta</taxon>
        <taxon>Tracheophyta</taxon>
        <taxon>Spermatophyta</taxon>
        <taxon>Magnoliopsida</taxon>
        <taxon>Liliopsida</taxon>
        <taxon>Poales</taxon>
        <taxon>Poaceae</taxon>
        <taxon>BOP clade</taxon>
        <taxon>Pooideae</taxon>
        <taxon>Stipodae</taxon>
        <taxon>Brachypodieae</taxon>
        <taxon>Brachypodium</taxon>
    </lineage>
</organism>
<name>A0A0Q3F253_BRADI</name>
<dbReference type="AlphaFoldDB" id="A0A0Q3F253"/>
<evidence type="ECO:0000256" key="2">
    <source>
        <dbReference type="SAM" id="SignalP"/>
    </source>
</evidence>
<reference evidence="3" key="2">
    <citation type="submission" date="2017-06" db="EMBL/GenBank/DDBJ databases">
        <title>WGS assembly of Brachypodium distachyon.</title>
        <authorList>
            <consortium name="The International Brachypodium Initiative"/>
            <person name="Lucas S."/>
            <person name="Harmon-Smith M."/>
            <person name="Lail K."/>
            <person name="Tice H."/>
            <person name="Grimwood J."/>
            <person name="Bruce D."/>
            <person name="Barry K."/>
            <person name="Shu S."/>
            <person name="Lindquist E."/>
            <person name="Wang M."/>
            <person name="Pitluck S."/>
            <person name="Vogel J.P."/>
            <person name="Garvin D.F."/>
            <person name="Mockler T.C."/>
            <person name="Schmutz J."/>
            <person name="Rokhsar D."/>
            <person name="Bevan M.W."/>
        </authorList>
    </citation>
    <scope>NUCLEOTIDE SEQUENCE</scope>
    <source>
        <strain evidence="3">Bd21</strain>
    </source>
</reference>
<sequence>MSKMSFRALFLAVLMIICALQTVSVQGGHGSVSSGIRNAPPSRPSGRVPSRHPPSSGSGSSAPSNPGCGIGPIQC</sequence>
<feature type="signal peptide" evidence="2">
    <location>
        <begin position="1"/>
        <end position="27"/>
    </location>
</feature>
<proteinExistence type="predicted"/>
<feature type="compositionally biased region" description="Low complexity" evidence="1">
    <location>
        <begin position="44"/>
        <end position="67"/>
    </location>
</feature>
<dbReference type="Gramene" id="KQJ93551">
    <property type="protein sequence ID" value="KQJ93551"/>
    <property type="gene ID" value="BRADI_3g05296v3"/>
</dbReference>
<reference evidence="3 4" key="1">
    <citation type="journal article" date="2010" name="Nature">
        <title>Genome sequencing and analysis of the model grass Brachypodium distachyon.</title>
        <authorList>
            <consortium name="International Brachypodium Initiative"/>
        </authorList>
    </citation>
    <scope>NUCLEOTIDE SEQUENCE [LARGE SCALE GENOMIC DNA]</scope>
    <source>
        <strain evidence="3 4">Bd21</strain>
    </source>
</reference>
<evidence type="ECO:0000313" key="5">
    <source>
        <dbReference type="Proteomes" id="UP000008810"/>
    </source>
</evidence>
<reference evidence="4" key="3">
    <citation type="submission" date="2018-08" db="UniProtKB">
        <authorList>
            <consortium name="EnsemblPlants"/>
        </authorList>
    </citation>
    <scope>IDENTIFICATION</scope>
    <source>
        <strain evidence="4">cv. Bd21</strain>
    </source>
</reference>
<dbReference type="InParanoid" id="A0A0Q3F253"/>